<dbReference type="InterPro" id="IPR001633">
    <property type="entry name" value="EAL_dom"/>
</dbReference>
<dbReference type="Pfam" id="PF00990">
    <property type="entry name" value="GGDEF"/>
    <property type="match status" value="1"/>
</dbReference>
<feature type="domain" description="GGDEF" evidence="3">
    <location>
        <begin position="251"/>
        <end position="383"/>
    </location>
</feature>
<evidence type="ECO:0008006" key="6">
    <source>
        <dbReference type="Google" id="ProtNLM"/>
    </source>
</evidence>
<dbReference type="Gene3D" id="3.30.70.270">
    <property type="match status" value="1"/>
</dbReference>
<dbReference type="EMBL" id="BOMN01000001">
    <property type="protein sequence ID" value="GIE16905.1"/>
    <property type="molecule type" value="Genomic_DNA"/>
</dbReference>
<evidence type="ECO:0000313" key="4">
    <source>
        <dbReference type="EMBL" id="GIE16905.1"/>
    </source>
</evidence>
<reference evidence="4 5" key="1">
    <citation type="submission" date="2021-01" db="EMBL/GenBank/DDBJ databases">
        <title>Whole genome shotgun sequence of Actinoplanes humidus NBRC 14915.</title>
        <authorList>
            <person name="Komaki H."/>
            <person name="Tamura T."/>
        </authorList>
    </citation>
    <scope>NUCLEOTIDE SEQUENCE [LARGE SCALE GENOMIC DNA]</scope>
    <source>
        <strain evidence="4 5">NBRC 14915</strain>
    </source>
</reference>
<evidence type="ECO:0000259" key="3">
    <source>
        <dbReference type="PROSITE" id="PS50887"/>
    </source>
</evidence>
<dbReference type="CDD" id="cd01948">
    <property type="entry name" value="EAL"/>
    <property type="match status" value="1"/>
</dbReference>
<keyword evidence="1" id="KW-1133">Transmembrane helix</keyword>
<feature type="domain" description="EAL" evidence="2">
    <location>
        <begin position="392"/>
        <end position="645"/>
    </location>
</feature>
<dbReference type="PROSITE" id="PS50887">
    <property type="entry name" value="GGDEF"/>
    <property type="match status" value="1"/>
</dbReference>
<dbReference type="Gene3D" id="3.20.20.450">
    <property type="entry name" value="EAL domain"/>
    <property type="match status" value="1"/>
</dbReference>
<dbReference type="InterPro" id="IPR029787">
    <property type="entry name" value="Nucleotide_cyclase"/>
</dbReference>
<dbReference type="InterPro" id="IPR000160">
    <property type="entry name" value="GGDEF_dom"/>
</dbReference>
<dbReference type="SMART" id="SM00267">
    <property type="entry name" value="GGDEF"/>
    <property type="match status" value="1"/>
</dbReference>
<dbReference type="InterPro" id="IPR050706">
    <property type="entry name" value="Cyclic-di-GMP_PDE-like"/>
</dbReference>
<organism evidence="4 5">
    <name type="scientific">Winogradskya humida</name>
    <dbReference type="NCBI Taxonomy" id="113566"/>
    <lineage>
        <taxon>Bacteria</taxon>
        <taxon>Bacillati</taxon>
        <taxon>Actinomycetota</taxon>
        <taxon>Actinomycetes</taxon>
        <taxon>Micromonosporales</taxon>
        <taxon>Micromonosporaceae</taxon>
        <taxon>Winogradskya</taxon>
    </lineage>
</organism>
<sequence>MSLQWMKRRAVARCAIAALLLGLALLAGLAVVSNQSAARTATTVAERQLVSQHWGSANLHIGDEYDVLTDYLQVESESNQMRLTAVIGSAAGDLRWLYAHGGSTDSPRAQALQNTYDGYSYTLRNLVNSDRTIYSAPVEADLAQAAKSATTLRKLAAENVTRNDREISEVLAASQTDGRRLLHAVEVIIAVDLVLVLACAFVLLTYQNSTERQAAENSYRASHDGLTGIANRELLTERVQAEITAADRTGEGVGFFLLDLNRFKEVNDTLGHHAGDLLLQEVARRLAASVRKESLVARLGGDEFAVLLPGVASAEDLIAIGDRVLAGLNGVADLDGVPVDVSASLGAALYPHSSTTAASLLQHADVAMYAAKRGHLGISYYDPDADEHSFERLSVVGELRRAIEVGELELYYQPKVRMSDGRLCGAESLVRWRHPTRGLLTPDTFIPAAEQSGLMNPLTDAVLTAALDQQTRWRADGLTLPIAVNVGAACLLDLGLPARVARLLDRFGADAADLTIEITESAMIADPARATAVLSELRALGIKLSIDDFGTGYSSMSYLQTMPLDELKIDRQFTTKLTTTPSGRAIIGAIIELAHALELDVVVEGVEDRETYAIAQELGCEIAQGYLISRPLPADDFRAWAHSREVGNHGADDEASVGAHMGGQFTAA</sequence>
<dbReference type="SMART" id="SM00052">
    <property type="entry name" value="EAL"/>
    <property type="match status" value="1"/>
</dbReference>
<dbReference type="NCBIfam" id="TIGR00254">
    <property type="entry name" value="GGDEF"/>
    <property type="match status" value="1"/>
</dbReference>
<keyword evidence="1" id="KW-0812">Transmembrane</keyword>
<keyword evidence="1" id="KW-0472">Membrane</keyword>
<dbReference type="RefSeq" id="WP_203834229.1">
    <property type="nucleotide sequence ID" value="NZ_BAAATV010000001.1"/>
</dbReference>
<dbReference type="InterPro" id="IPR035919">
    <property type="entry name" value="EAL_sf"/>
</dbReference>
<protein>
    <recommendedName>
        <fullName evidence="6">Diguanylate cyclase (GGDEF)-like protein</fullName>
    </recommendedName>
</protein>
<name>A0ABQ3ZEC4_9ACTN</name>
<dbReference type="PANTHER" id="PTHR33121">
    <property type="entry name" value="CYCLIC DI-GMP PHOSPHODIESTERASE PDEF"/>
    <property type="match status" value="1"/>
</dbReference>
<evidence type="ECO:0000256" key="1">
    <source>
        <dbReference type="SAM" id="Phobius"/>
    </source>
</evidence>
<dbReference type="SUPFAM" id="SSF55073">
    <property type="entry name" value="Nucleotide cyclase"/>
    <property type="match status" value="1"/>
</dbReference>
<feature type="transmembrane region" description="Helical" evidence="1">
    <location>
        <begin position="181"/>
        <end position="204"/>
    </location>
</feature>
<dbReference type="PROSITE" id="PS50883">
    <property type="entry name" value="EAL"/>
    <property type="match status" value="1"/>
</dbReference>
<accession>A0ABQ3ZEC4</accession>
<dbReference type="Pfam" id="PF00563">
    <property type="entry name" value="EAL"/>
    <property type="match status" value="1"/>
</dbReference>
<evidence type="ECO:0000259" key="2">
    <source>
        <dbReference type="PROSITE" id="PS50883"/>
    </source>
</evidence>
<dbReference type="Proteomes" id="UP000603200">
    <property type="component" value="Unassembled WGS sequence"/>
</dbReference>
<dbReference type="CDD" id="cd01949">
    <property type="entry name" value="GGDEF"/>
    <property type="match status" value="1"/>
</dbReference>
<evidence type="ECO:0000313" key="5">
    <source>
        <dbReference type="Proteomes" id="UP000603200"/>
    </source>
</evidence>
<proteinExistence type="predicted"/>
<gene>
    <name evidence="4" type="ORF">Ahu01nite_000070</name>
</gene>
<comment type="caution">
    <text evidence="4">The sequence shown here is derived from an EMBL/GenBank/DDBJ whole genome shotgun (WGS) entry which is preliminary data.</text>
</comment>
<dbReference type="SUPFAM" id="SSF141868">
    <property type="entry name" value="EAL domain-like"/>
    <property type="match status" value="1"/>
</dbReference>
<dbReference type="InterPro" id="IPR043128">
    <property type="entry name" value="Rev_trsase/Diguanyl_cyclase"/>
</dbReference>
<dbReference type="PANTHER" id="PTHR33121:SF70">
    <property type="entry name" value="SIGNALING PROTEIN YKOW"/>
    <property type="match status" value="1"/>
</dbReference>
<keyword evidence="5" id="KW-1185">Reference proteome</keyword>